<accession>A0A939ITK9</accession>
<dbReference type="PANTHER" id="PTHR43133">
    <property type="entry name" value="RNA POLYMERASE ECF-TYPE SIGMA FACTO"/>
    <property type="match status" value="1"/>
</dbReference>
<feature type="domain" description="RNA polymerase sigma-70 region 2" evidence="6">
    <location>
        <begin position="29"/>
        <end position="93"/>
    </location>
</feature>
<evidence type="ECO:0000256" key="2">
    <source>
        <dbReference type="ARBA" id="ARBA00023015"/>
    </source>
</evidence>
<dbReference type="InterPro" id="IPR007627">
    <property type="entry name" value="RNA_pol_sigma70_r2"/>
</dbReference>
<dbReference type="InterPro" id="IPR039425">
    <property type="entry name" value="RNA_pol_sigma-70-like"/>
</dbReference>
<protein>
    <submittedName>
        <fullName evidence="8">Sigma-70 family RNA polymerase sigma factor</fullName>
    </submittedName>
</protein>
<feature type="domain" description="RNA polymerase sigma factor 70 region 4 type 2" evidence="7">
    <location>
        <begin position="118"/>
        <end position="170"/>
    </location>
</feature>
<dbReference type="Gene3D" id="1.10.10.10">
    <property type="entry name" value="Winged helix-like DNA-binding domain superfamily/Winged helix DNA-binding domain"/>
    <property type="match status" value="1"/>
</dbReference>
<dbReference type="EMBL" id="JAFKCV010000020">
    <property type="protein sequence ID" value="MBN7827566.1"/>
    <property type="molecule type" value="Genomic_DNA"/>
</dbReference>
<dbReference type="AlphaFoldDB" id="A0A939ITK9"/>
<name>A0A939ITK9_9ALTE</name>
<dbReference type="RefSeq" id="WP_206575679.1">
    <property type="nucleotide sequence ID" value="NZ_JAFKCV010000020.1"/>
</dbReference>
<dbReference type="CDD" id="cd06171">
    <property type="entry name" value="Sigma70_r4"/>
    <property type="match status" value="1"/>
</dbReference>
<dbReference type="Gene3D" id="1.10.1740.10">
    <property type="match status" value="1"/>
</dbReference>
<evidence type="ECO:0000256" key="1">
    <source>
        <dbReference type="ARBA" id="ARBA00010641"/>
    </source>
</evidence>
<dbReference type="PANTHER" id="PTHR43133:SF8">
    <property type="entry name" value="RNA POLYMERASE SIGMA FACTOR HI_1459-RELATED"/>
    <property type="match status" value="1"/>
</dbReference>
<dbReference type="InterPro" id="IPR013325">
    <property type="entry name" value="RNA_pol_sigma_r2"/>
</dbReference>
<dbReference type="InterPro" id="IPR013324">
    <property type="entry name" value="RNA_pol_sigma_r3/r4-like"/>
</dbReference>
<evidence type="ECO:0000259" key="6">
    <source>
        <dbReference type="Pfam" id="PF04542"/>
    </source>
</evidence>
<evidence type="ECO:0000256" key="5">
    <source>
        <dbReference type="ARBA" id="ARBA00023163"/>
    </source>
</evidence>
<keyword evidence="3" id="KW-0731">Sigma factor</keyword>
<organism evidence="8 9">
    <name type="scientific">Bowmanella dokdonensis</name>
    <dbReference type="NCBI Taxonomy" id="751969"/>
    <lineage>
        <taxon>Bacteria</taxon>
        <taxon>Pseudomonadati</taxon>
        <taxon>Pseudomonadota</taxon>
        <taxon>Gammaproteobacteria</taxon>
        <taxon>Alteromonadales</taxon>
        <taxon>Alteromonadaceae</taxon>
        <taxon>Bowmanella</taxon>
    </lineage>
</organism>
<keyword evidence="2" id="KW-0805">Transcription regulation</keyword>
<comment type="similarity">
    <text evidence="1">Belongs to the sigma-70 factor family. ECF subfamily.</text>
</comment>
<keyword evidence="4" id="KW-0238">DNA-binding</keyword>
<evidence type="ECO:0000313" key="9">
    <source>
        <dbReference type="Proteomes" id="UP000664654"/>
    </source>
</evidence>
<dbReference type="InterPro" id="IPR014284">
    <property type="entry name" value="RNA_pol_sigma-70_dom"/>
</dbReference>
<evidence type="ECO:0000256" key="3">
    <source>
        <dbReference type="ARBA" id="ARBA00023082"/>
    </source>
</evidence>
<reference evidence="8" key="1">
    <citation type="submission" date="2021-03" db="EMBL/GenBank/DDBJ databases">
        <title>novel species isolated from a fishpond in China.</title>
        <authorList>
            <person name="Lu H."/>
            <person name="Cai Z."/>
        </authorList>
    </citation>
    <scope>NUCLEOTIDE SEQUENCE</scope>
    <source>
        <strain evidence="8">JCM 30855</strain>
    </source>
</reference>
<proteinExistence type="inferred from homology"/>
<gene>
    <name evidence="8" type="ORF">J0A66_20215</name>
</gene>
<dbReference type="GO" id="GO:0016987">
    <property type="term" value="F:sigma factor activity"/>
    <property type="evidence" value="ECO:0007669"/>
    <property type="project" value="UniProtKB-KW"/>
</dbReference>
<evidence type="ECO:0000259" key="7">
    <source>
        <dbReference type="Pfam" id="PF08281"/>
    </source>
</evidence>
<dbReference type="SUPFAM" id="SSF88946">
    <property type="entry name" value="Sigma2 domain of RNA polymerase sigma factors"/>
    <property type="match status" value="1"/>
</dbReference>
<evidence type="ECO:0000313" key="8">
    <source>
        <dbReference type="EMBL" id="MBN7827566.1"/>
    </source>
</evidence>
<dbReference type="SUPFAM" id="SSF88659">
    <property type="entry name" value="Sigma3 and sigma4 domains of RNA polymerase sigma factors"/>
    <property type="match status" value="1"/>
</dbReference>
<dbReference type="InterPro" id="IPR013249">
    <property type="entry name" value="RNA_pol_sigma70_r4_t2"/>
</dbReference>
<evidence type="ECO:0000256" key="4">
    <source>
        <dbReference type="ARBA" id="ARBA00023125"/>
    </source>
</evidence>
<dbReference type="InterPro" id="IPR036388">
    <property type="entry name" value="WH-like_DNA-bd_sf"/>
</dbReference>
<keyword evidence="5" id="KW-0804">Transcription</keyword>
<dbReference type="Pfam" id="PF04542">
    <property type="entry name" value="Sigma70_r2"/>
    <property type="match status" value="1"/>
</dbReference>
<dbReference type="GO" id="GO:0003677">
    <property type="term" value="F:DNA binding"/>
    <property type="evidence" value="ECO:0007669"/>
    <property type="project" value="UniProtKB-KW"/>
</dbReference>
<dbReference type="NCBIfam" id="TIGR02937">
    <property type="entry name" value="sigma70-ECF"/>
    <property type="match status" value="1"/>
</dbReference>
<dbReference type="Proteomes" id="UP000664654">
    <property type="component" value="Unassembled WGS sequence"/>
</dbReference>
<dbReference type="GO" id="GO:0006352">
    <property type="term" value="P:DNA-templated transcription initiation"/>
    <property type="evidence" value="ECO:0007669"/>
    <property type="project" value="InterPro"/>
</dbReference>
<keyword evidence="9" id="KW-1185">Reference proteome</keyword>
<dbReference type="Pfam" id="PF08281">
    <property type="entry name" value="Sigma70_r4_2"/>
    <property type="match status" value="1"/>
</dbReference>
<sequence length="178" mass="19834">MKSAPNEDYVLIARAVAGECQAFGQLTLRYQGVVRGMLRQLCGDPALADDLSQQTFIKAWQKLSGYRGGRLQSWLCSIAYRELMMHKRKSARTDLDALDTTESACHMARSQASLNREMDLHRAMQQLAAEQAKVLILHTRAGLTHQEVAELLEMPLGTVKSHISRAVKQLQSLLGDTP</sequence>
<comment type="caution">
    <text evidence="8">The sequence shown here is derived from an EMBL/GenBank/DDBJ whole genome shotgun (WGS) entry which is preliminary data.</text>
</comment>